<dbReference type="Proteomes" id="UP000234681">
    <property type="component" value="Chromosome 4"/>
</dbReference>
<protein>
    <submittedName>
        <fullName evidence="1">RCG55327</fullName>
    </submittedName>
</protein>
<feature type="non-terminal residue" evidence="1">
    <location>
        <position position="15"/>
    </location>
</feature>
<proteinExistence type="predicted"/>
<accession>A6KF33</accession>
<reference evidence="1 2" key="1">
    <citation type="submission" date="2005-09" db="EMBL/GenBank/DDBJ databases">
        <authorList>
            <person name="Mural R.J."/>
            <person name="Li P.W."/>
            <person name="Adams M.D."/>
            <person name="Amanatides P.G."/>
            <person name="Baden-Tillson H."/>
            <person name="Barnstead M."/>
            <person name="Chin S.H."/>
            <person name="Dew I."/>
            <person name="Evans C.A."/>
            <person name="Ferriera S."/>
            <person name="Flanigan M."/>
            <person name="Fosler C."/>
            <person name="Glodek A."/>
            <person name="Gu Z."/>
            <person name="Holt R.A."/>
            <person name="Jennings D."/>
            <person name="Kraft C.L."/>
            <person name="Lu F."/>
            <person name="Nguyen T."/>
            <person name="Nusskern D.R."/>
            <person name="Pfannkoch C.M."/>
            <person name="Sitter C."/>
            <person name="Sutton G.G."/>
            <person name="Venter J.C."/>
            <person name="Wang Z."/>
            <person name="Woodage T."/>
            <person name="Zheng X.H."/>
            <person name="Zhong F."/>
        </authorList>
    </citation>
    <scope>NUCLEOTIDE SEQUENCE [LARGE SCALE GENOMIC DNA]</scope>
    <source>
        <strain>BN</strain>
        <strain evidence="2">Sprague-Dawley</strain>
    </source>
</reference>
<evidence type="ECO:0000313" key="2">
    <source>
        <dbReference type="Proteomes" id="UP000234681"/>
    </source>
</evidence>
<name>A6KF33_RAT</name>
<sequence length="15" mass="1509">GLLGVQGSRAGFPSY</sequence>
<dbReference type="EMBL" id="CH474042">
    <property type="protein sequence ID" value="EDL91591.1"/>
    <property type="molecule type" value="Genomic_DNA"/>
</dbReference>
<organism evidence="1 2">
    <name type="scientific">Rattus norvegicus</name>
    <name type="common">Rat</name>
    <dbReference type="NCBI Taxonomy" id="10116"/>
    <lineage>
        <taxon>Eukaryota</taxon>
        <taxon>Metazoa</taxon>
        <taxon>Chordata</taxon>
        <taxon>Craniata</taxon>
        <taxon>Vertebrata</taxon>
        <taxon>Euteleostomi</taxon>
        <taxon>Mammalia</taxon>
        <taxon>Eutheria</taxon>
        <taxon>Euarchontoglires</taxon>
        <taxon>Glires</taxon>
        <taxon>Rodentia</taxon>
        <taxon>Myomorpha</taxon>
        <taxon>Muroidea</taxon>
        <taxon>Muridae</taxon>
        <taxon>Murinae</taxon>
        <taxon>Rattus</taxon>
    </lineage>
</organism>
<gene>
    <name evidence="1" type="ORF">rCG_55327</name>
</gene>
<evidence type="ECO:0000313" key="1">
    <source>
        <dbReference type="EMBL" id="EDL91591.1"/>
    </source>
</evidence>
<feature type="non-terminal residue" evidence="1">
    <location>
        <position position="1"/>
    </location>
</feature>